<evidence type="ECO:0000259" key="10">
    <source>
        <dbReference type="PROSITE" id="PS50928"/>
    </source>
</evidence>
<protein>
    <submittedName>
        <fullName evidence="11">ABC transporter permease</fullName>
    </submittedName>
</protein>
<name>A0A917QF30_9HYPH</name>
<comment type="similarity">
    <text evidence="8">Belongs to the binding-protein-dependent transport system permease family.</text>
</comment>
<dbReference type="PANTHER" id="PTHR43357">
    <property type="entry name" value="INNER MEMBRANE ABC TRANSPORTER PERMEASE PROTEIN YDCV"/>
    <property type="match status" value="1"/>
</dbReference>
<dbReference type="Pfam" id="PF00528">
    <property type="entry name" value="BPD_transp_1"/>
    <property type="match status" value="2"/>
</dbReference>
<evidence type="ECO:0000256" key="1">
    <source>
        <dbReference type="ARBA" id="ARBA00004429"/>
    </source>
</evidence>
<evidence type="ECO:0000256" key="5">
    <source>
        <dbReference type="ARBA" id="ARBA00022692"/>
    </source>
</evidence>
<feature type="transmembrane region" description="Helical" evidence="8">
    <location>
        <begin position="387"/>
        <end position="413"/>
    </location>
</feature>
<comment type="caution">
    <text evidence="11">The sequence shown here is derived from an EMBL/GenBank/DDBJ whole genome shotgun (WGS) entry which is preliminary data.</text>
</comment>
<dbReference type="Gene3D" id="1.10.3720.10">
    <property type="entry name" value="MetI-like"/>
    <property type="match status" value="2"/>
</dbReference>
<feature type="transmembrane region" description="Helical" evidence="8">
    <location>
        <begin position="330"/>
        <end position="351"/>
    </location>
</feature>
<feature type="region of interest" description="Disordered" evidence="9">
    <location>
        <begin position="1"/>
        <end position="24"/>
    </location>
</feature>
<evidence type="ECO:0000256" key="8">
    <source>
        <dbReference type="RuleBase" id="RU363032"/>
    </source>
</evidence>
<feature type="transmembrane region" description="Helical" evidence="8">
    <location>
        <begin position="163"/>
        <end position="187"/>
    </location>
</feature>
<feature type="compositionally biased region" description="Low complexity" evidence="9">
    <location>
        <begin position="8"/>
        <end position="22"/>
    </location>
</feature>
<dbReference type="GO" id="GO:0055085">
    <property type="term" value="P:transmembrane transport"/>
    <property type="evidence" value="ECO:0007669"/>
    <property type="project" value="InterPro"/>
</dbReference>
<feature type="transmembrane region" description="Helical" evidence="8">
    <location>
        <begin position="499"/>
        <end position="524"/>
    </location>
</feature>
<keyword evidence="12" id="KW-1185">Reference proteome</keyword>
<dbReference type="PANTHER" id="PTHR43357:SF4">
    <property type="entry name" value="INNER MEMBRANE ABC TRANSPORTER PERMEASE PROTEIN YDCV"/>
    <property type="match status" value="1"/>
</dbReference>
<evidence type="ECO:0000256" key="4">
    <source>
        <dbReference type="ARBA" id="ARBA00022519"/>
    </source>
</evidence>
<keyword evidence="3" id="KW-1003">Cell membrane</keyword>
<reference evidence="11 12" key="1">
    <citation type="journal article" date="2014" name="Int. J. Syst. Evol. Microbiol.">
        <title>Complete genome sequence of Corynebacterium casei LMG S-19264T (=DSM 44701T), isolated from a smear-ripened cheese.</title>
        <authorList>
            <consortium name="US DOE Joint Genome Institute (JGI-PGF)"/>
            <person name="Walter F."/>
            <person name="Albersmeier A."/>
            <person name="Kalinowski J."/>
            <person name="Ruckert C."/>
        </authorList>
    </citation>
    <scope>NUCLEOTIDE SEQUENCE [LARGE SCALE GENOMIC DNA]</scope>
    <source>
        <strain evidence="11 12">CGMCC 1.9161</strain>
    </source>
</reference>
<evidence type="ECO:0000313" key="12">
    <source>
        <dbReference type="Proteomes" id="UP000600449"/>
    </source>
</evidence>
<keyword evidence="4" id="KW-0997">Cell inner membrane</keyword>
<feature type="transmembrane region" description="Helical" evidence="8">
    <location>
        <begin position="455"/>
        <end position="478"/>
    </location>
</feature>
<dbReference type="GO" id="GO:0005886">
    <property type="term" value="C:plasma membrane"/>
    <property type="evidence" value="ECO:0007669"/>
    <property type="project" value="UniProtKB-SubCell"/>
</dbReference>
<sequence length="587" mass="62446">MRRTDDIASGAGASRAVSSPARPARRRRAPTALLLAPMGLWLAIGFAAPMLTVTLLSLQAETGVFAPVSLVPSPAQFAAVLGDVYYLGILFQTLWTGLATAFLSAVLGLPLALWLASLPARWQPLGVALVLIPLLTNVVVRSIGFILFMASNGPLASLTGIDILFTRAAVIVALTQVFMPFLVMALFDALSTRDARIDEAASSLGATPTDRFWHVTLPIALPALRAGVTIVFLLSATAYVSATLIGGGKVWVIGRLVYEEALLIQNYPLASALALVLLAACLAVTWLLNVVFARMTPWLQPQERRASTAGPGVTLPPRLRRALRAVAPTVRFALLAMALFLLVGPLVFVAVNSVNDVPQATAAAWRGFTLRWYVQIFSEGSNYIDAAILSAQLAGISATCAVLVALPASFALVRRRSRAVTVAGGLYLLPLALPGIALALGVLRLLQWFYAIPPFLGLVVVHVVLVAPFTLVMLRAAVDSLDIRLEEAAASLGARPMRSFVLVVVPALAPALFASGVIAFLVSFGEVTVTAFLTTARMLTLPVRIYADVQFDVEPTVNVISVLTIVMTVLALAAVNRIVGLDRVWRR</sequence>
<gene>
    <name evidence="11" type="ORF">GCM10011322_38360</name>
</gene>
<evidence type="ECO:0000256" key="6">
    <source>
        <dbReference type="ARBA" id="ARBA00022989"/>
    </source>
</evidence>
<dbReference type="AlphaFoldDB" id="A0A917QF30"/>
<dbReference type="SUPFAM" id="SSF161098">
    <property type="entry name" value="MetI-like"/>
    <property type="match status" value="2"/>
</dbReference>
<feature type="domain" description="ABC transmembrane type-1" evidence="10">
    <location>
        <begin position="90"/>
        <end position="288"/>
    </location>
</feature>
<keyword evidence="2 8" id="KW-0813">Transport</keyword>
<evidence type="ECO:0000256" key="3">
    <source>
        <dbReference type="ARBA" id="ARBA00022475"/>
    </source>
</evidence>
<comment type="subcellular location">
    <subcellularLocation>
        <location evidence="1">Cell inner membrane</location>
        <topology evidence="1">Multi-pass membrane protein</topology>
    </subcellularLocation>
    <subcellularLocation>
        <location evidence="8">Cell membrane</location>
        <topology evidence="8">Multi-pass membrane protein</topology>
    </subcellularLocation>
</comment>
<feature type="transmembrane region" description="Helical" evidence="8">
    <location>
        <begin position="32"/>
        <end position="58"/>
    </location>
</feature>
<feature type="transmembrane region" description="Helical" evidence="8">
    <location>
        <begin position="425"/>
        <end position="449"/>
    </location>
</feature>
<feature type="transmembrane region" description="Helical" evidence="8">
    <location>
        <begin position="94"/>
        <end position="115"/>
    </location>
</feature>
<dbReference type="RefSeq" id="WP_188914861.1">
    <property type="nucleotide sequence ID" value="NZ_BMMF01000012.1"/>
</dbReference>
<feature type="domain" description="ABC transmembrane type-1" evidence="10">
    <location>
        <begin position="387"/>
        <end position="575"/>
    </location>
</feature>
<proteinExistence type="inferred from homology"/>
<keyword evidence="5 8" id="KW-0812">Transmembrane</keyword>
<dbReference type="CDD" id="cd06261">
    <property type="entry name" value="TM_PBP2"/>
    <property type="match status" value="2"/>
</dbReference>
<organism evidence="11 12">
    <name type="scientific">Salinarimonas ramus</name>
    <dbReference type="NCBI Taxonomy" id="690164"/>
    <lineage>
        <taxon>Bacteria</taxon>
        <taxon>Pseudomonadati</taxon>
        <taxon>Pseudomonadota</taxon>
        <taxon>Alphaproteobacteria</taxon>
        <taxon>Hyphomicrobiales</taxon>
        <taxon>Salinarimonadaceae</taxon>
        <taxon>Salinarimonas</taxon>
    </lineage>
</organism>
<feature type="transmembrane region" description="Helical" evidence="8">
    <location>
        <begin position="559"/>
        <end position="579"/>
    </location>
</feature>
<feature type="transmembrane region" description="Helical" evidence="8">
    <location>
        <begin position="267"/>
        <end position="292"/>
    </location>
</feature>
<dbReference type="InterPro" id="IPR000515">
    <property type="entry name" value="MetI-like"/>
</dbReference>
<dbReference type="EMBL" id="BMMF01000012">
    <property type="protein sequence ID" value="GGK47638.1"/>
    <property type="molecule type" value="Genomic_DNA"/>
</dbReference>
<accession>A0A917QF30</accession>
<dbReference type="InterPro" id="IPR035906">
    <property type="entry name" value="MetI-like_sf"/>
</dbReference>
<dbReference type="Proteomes" id="UP000600449">
    <property type="component" value="Unassembled WGS sequence"/>
</dbReference>
<feature type="transmembrane region" description="Helical" evidence="8">
    <location>
        <begin position="127"/>
        <end position="151"/>
    </location>
</feature>
<evidence type="ECO:0000256" key="7">
    <source>
        <dbReference type="ARBA" id="ARBA00023136"/>
    </source>
</evidence>
<evidence type="ECO:0000256" key="2">
    <source>
        <dbReference type="ARBA" id="ARBA00022448"/>
    </source>
</evidence>
<keyword evidence="6 8" id="KW-1133">Transmembrane helix</keyword>
<dbReference type="PROSITE" id="PS50928">
    <property type="entry name" value="ABC_TM1"/>
    <property type="match status" value="2"/>
</dbReference>
<keyword evidence="7 8" id="KW-0472">Membrane</keyword>
<evidence type="ECO:0000256" key="9">
    <source>
        <dbReference type="SAM" id="MobiDB-lite"/>
    </source>
</evidence>
<evidence type="ECO:0000313" key="11">
    <source>
        <dbReference type="EMBL" id="GGK47638.1"/>
    </source>
</evidence>
<feature type="transmembrane region" description="Helical" evidence="8">
    <location>
        <begin position="226"/>
        <end position="247"/>
    </location>
</feature>